<dbReference type="EMBL" id="JACHBF010000004">
    <property type="protein sequence ID" value="MBB6491422.1"/>
    <property type="molecule type" value="Genomic_DNA"/>
</dbReference>
<organism evidence="6 7">
    <name type="scientific">Rhizobium tropici</name>
    <dbReference type="NCBI Taxonomy" id="398"/>
    <lineage>
        <taxon>Bacteria</taxon>
        <taxon>Pseudomonadati</taxon>
        <taxon>Pseudomonadota</taxon>
        <taxon>Alphaproteobacteria</taxon>
        <taxon>Hyphomicrobiales</taxon>
        <taxon>Rhizobiaceae</taxon>
        <taxon>Rhizobium/Agrobacterium group</taxon>
        <taxon>Rhizobium</taxon>
    </lineage>
</organism>
<accession>A0A6P1C0S0</accession>
<evidence type="ECO:0000313" key="7">
    <source>
        <dbReference type="Proteomes" id="UP000471190"/>
    </source>
</evidence>
<evidence type="ECO:0000313" key="8">
    <source>
        <dbReference type="Proteomes" id="UP000526625"/>
    </source>
</evidence>
<dbReference type="GO" id="GO:0042450">
    <property type="term" value="P:L-arginine biosynthetic process via ornithine"/>
    <property type="evidence" value="ECO:0007669"/>
    <property type="project" value="TreeGrafter"/>
</dbReference>
<dbReference type="Gene3D" id="3.40.50.1370">
    <property type="entry name" value="Aspartate/ornithine carbamoyltransferase"/>
    <property type="match status" value="2"/>
</dbReference>
<evidence type="ECO:0000259" key="3">
    <source>
        <dbReference type="Pfam" id="PF00185"/>
    </source>
</evidence>
<keyword evidence="8" id="KW-1185">Reference proteome</keyword>
<dbReference type="PANTHER" id="PTHR45753">
    <property type="entry name" value="ORNITHINE CARBAMOYLTRANSFERASE, MITOCHONDRIAL"/>
    <property type="match status" value="1"/>
</dbReference>
<evidence type="ECO:0000313" key="6">
    <source>
        <dbReference type="EMBL" id="NEV10528.1"/>
    </source>
</evidence>
<feature type="domain" description="Aspartate/ornithine carbamoyltransferase carbamoyl-P binding" evidence="4">
    <location>
        <begin position="7"/>
        <end position="143"/>
    </location>
</feature>
<evidence type="ECO:0000256" key="1">
    <source>
        <dbReference type="ARBA" id="ARBA00003822"/>
    </source>
</evidence>
<feature type="domain" description="Aspartate/ornithine carbamoyltransferase Asp/Orn-binding" evidence="3">
    <location>
        <begin position="151"/>
        <end position="287"/>
    </location>
</feature>
<protein>
    <submittedName>
        <fullName evidence="6">Ornithine carbamoyltransferase</fullName>
        <ecNumber evidence="5">2.1.3.3</ecNumber>
    </submittedName>
</protein>
<dbReference type="InterPro" id="IPR006132">
    <property type="entry name" value="Asp/Orn_carbamoyltranf_P-bd"/>
</dbReference>
<dbReference type="GO" id="GO:0004585">
    <property type="term" value="F:ornithine carbamoyltransferase activity"/>
    <property type="evidence" value="ECO:0007669"/>
    <property type="project" value="UniProtKB-EC"/>
</dbReference>
<dbReference type="RefSeq" id="WP_015341480.1">
    <property type="nucleotide sequence ID" value="NZ_JAADZA010000004.1"/>
</dbReference>
<name>A0A6P1C0S0_RHITR</name>
<evidence type="ECO:0000313" key="5">
    <source>
        <dbReference type="EMBL" id="MBB6491422.1"/>
    </source>
</evidence>
<dbReference type="Proteomes" id="UP000526625">
    <property type="component" value="Unassembled WGS sequence"/>
</dbReference>
<sequence>MPDRFGKSFLEFHDLPADTILSLLKRAGILAAAFTERRMPQSLQGKRIALTADDSGWRNTTAFNLGIQSMGGICVPAPIGFNAREETVDLAGYLENWFDILVVRTKLLSALHTLAASTQMPVVNARTKANHPCETLGDLAYIRSRRGRVDDLRIAVVAPEANILCSWVEASIALPIKVMQVYPEQWHFRNSDLLNANFSVDTDMRALLEADVIITDSWPTEASPAELSDYRISDAFLDRCRPDAIFLPCPPVARGQEVTADAMTHPLCQSKTAKAFLLHAQNALLEWIVT</sequence>
<dbReference type="SUPFAM" id="SSF53671">
    <property type="entry name" value="Aspartate/ornithine carbamoyltransferase"/>
    <property type="match status" value="1"/>
</dbReference>
<reference evidence="5 8" key="2">
    <citation type="submission" date="2020-08" db="EMBL/GenBank/DDBJ databases">
        <title>Genomic Encyclopedia of Type Strains, Phase IV (KMG-V): Genome sequencing to study the core and pangenomes of soil and plant-associated prokaryotes.</title>
        <authorList>
            <person name="Whitman W."/>
        </authorList>
    </citation>
    <scope>NUCLEOTIDE SEQUENCE [LARGE SCALE GENOMIC DNA]</scope>
    <source>
        <strain evidence="5 8">SEMIA 4059</strain>
    </source>
</reference>
<dbReference type="PANTHER" id="PTHR45753:SF3">
    <property type="entry name" value="ORNITHINE TRANSCARBAMYLASE, MITOCHONDRIAL"/>
    <property type="match status" value="1"/>
</dbReference>
<comment type="function">
    <text evidence="1">Reversibly catalyzes the transfer of the carbamoyl group from carbamoyl phosphate (CP) to the N(epsilon) atom of ornithine (ORN) to produce L-citrulline.</text>
</comment>
<proteinExistence type="predicted"/>
<dbReference type="Pfam" id="PF02729">
    <property type="entry name" value="OTCace_N"/>
    <property type="match status" value="1"/>
</dbReference>
<dbReference type="GO" id="GO:0019240">
    <property type="term" value="P:citrulline biosynthetic process"/>
    <property type="evidence" value="ECO:0007669"/>
    <property type="project" value="TreeGrafter"/>
</dbReference>
<evidence type="ECO:0000259" key="4">
    <source>
        <dbReference type="Pfam" id="PF02729"/>
    </source>
</evidence>
<dbReference type="InterPro" id="IPR036901">
    <property type="entry name" value="Asp/Orn_carbamoylTrfase_sf"/>
</dbReference>
<dbReference type="InterPro" id="IPR006131">
    <property type="entry name" value="Asp_carbamoyltransf_Asp/Orn-bd"/>
</dbReference>
<dbReference type="EC" id="2.1.3.3" evidence="5"/>
<evidence type="ECO:0000256" key="2">
    <source>
        <dbReference type="ARBA" id="ARBA00022679"/>
    </source>
</evidence>
<dbReference type="AlphaFoldDB" id="A0A6P1C0S0"/>
<gene>
    <name evidence="5" type="ORF">GGD45_001819</name>
    <name evidence="6" type="ORF">GXW80_05940</name>
</gene>
<dbReference type="Proteomes" id="UP000471190">
    <property type="component" value="Unassembled WGS sequence"/>
</dbReference>
<comment type="caution">
    <text evidence="6">The sequence shown here is derived from an EMBL/GenBank/DDBJ whole genome shotgun (WGS) entry which is preliminary data.</text>
</comment>
<keyword evidence="2 6" id="KW-0808">Transferase</keyword>
<dbReference type="EMBL" id="JAADZA010000004">
    <property type="protein sequence ID" value="NEV10528.1"/>
    <property type="molecule type" value="Genomic_DNA"/>
</dbReference>
<dbReference type="GO" id="GO:0016597">
    <property type="term" value="F:amino acid binding"/>
    <property type="evidence" value="ECO:0007669"/>
    <property type="project" value="InterPro"/>
</dbReference>
<reference evidence="6 7" key="1">
    <citation type="submission" date="2020-02" db="EMBL/GenBank/DDBJ databases">
        <title>Draft genome sequence of Rhizobium tropici.</title>
        <authorList>
            <person name="Khayi S."/>
            <person name="Jemo M."/>
        </authorList>
    </citation>
    <scope>NUCLEOTIDE SEQUENCE [LARGE SCALE GENOMIC DNA]</scope>
    <source>
        <strain evidence="6 7">A12</strain>
    </source>
</reference>
<dbReference type="Pfam" id="PF00185">
    <property type="entry name" value="OTCace"/>
    <property type="match status" value="1"/>
</dbReference>